<evidence type="ECO:0000313" key="2">
    <source>
        <dbReference type="EMBL" id="CAE1167379.1"/>
    </source>
</evidence>
<dbReference type="Proteomes" id="UP000597762">
    <property type="component" value="Unassembled WGS sequence"/>
</dbReference>
<dbReference type="Gene3D" id="3.60.10.10">
    <property type="entry name" value="Endonuclease/exonuclease/phosphatase"/>
    <property type="match status" value="1"/>
</dbReference>
<proteinExistence type="predicted"/>
<dbReference type="OrthoDB" id="6157381at2759"/>
<dbReference type="PANTHER" id="PTHR23227">
    <property type="entry name" value="BUCENTAUR RELATED"/>
    <property type="match status" value="1"/>
</dbReference>
<dbReference type="AlphaFoldDB" id="A0A812B3X6"/>
<comment type="caution">
    <text evidence="2">The sequence shown here is derived from an EMBL/GenBank/DDBJ whole genome shotgun (WGS) entry which is preliminary data.</text>
</comment>
<organism evidence="2 3">
    <name type="scientific">Acanthosepion pharaonis</name>
    <name type="common">Pharaoh cuttlefish</name>
    <name type="synonym">Sepia pharaonis</name>
    <dbReference type="NCBI Taxonomy" id="158019"/>
    <lineage>
        <taxon>Eukaryota</taxon>
        <taxon>Metazoa</taxon>
        <taxon>Spiralia</taxon>
        <taxon>Lophotrochozoa</taxon>
        <taxon>Mollusca</taxon>
        <taxon>Cephalopoda</taxon>
        <taxon>Coleoidea</taxon>
        <taxon>Decapodiformes</taxon>
        <taxon>Sepiida</taxon>
        <taxon>Sepiina</taxon>
        <taxon>Sepiidae</taxon>
        <taxon>Acanthosepion</taxon>
    </lineage>
</organism>
<name>A0A812B3X6_ACAPH</name>
<keyword evidence="3" id="KW-1185">Reference proteome</keyword>
<protein>
    <recommendedName>
        <fullName evidence="4">Endonuclease/exonuclease/phosphatase domain-containing protein</fullName>
    </recommendedName>
</protein>
<evidence type="ECO:0000313" key="3">
    <source>
        <dbReference type="Proteomes" id="UP000597762"/>
    </source>
</evidence>
<dbReference type="PANTHER" id="PTHR23227:SF84">
    <property type="entry name" value="ENDONUCLEASE_EXONUCLEASE_PHOSPHATASE DOMAIN-CONTAINING PROTEIN"/>
    <property type="match status" value="1"/>
</dbReference>
<dbReference type="InterPro" id="IPR036691">
    <property type="entry name" value="Endo/exonu/phosph_ase_sf"/>
</dbReference>
<feature type="compositionally biased region" description="Polar residues" evidence="1">
    <location>
        <begin position="1"/>
        <end position="15"/>
    </location>
</feature>
<dbReference type="SUPFAM" id="SSF56219">
    <property type="entry name" value="DNase I-like"/>
    <property type="match status" value="1"/>
</dbReference>
<dbReference type="InterPro" id="IPR027124">
    <property type="entry name" value="Swc5/CFDP1/2"/>
</dbReference>
<reference evidence="2" key="1">
    <citation type="submission" date="2021-01" db="EMBL/GenBank/DDBJ databases">
        <authorList>
            <person name="Li R."/>
            <person name="Bekaert M."/>
        </authorList>
    </citation>
    <scope>NUCLEOTIDE SEQUENCE</scope>
    <source>
        <strain evidence="2">Farmed</strain>
    </source>
</reference>
<feature type="region of interest" description="Disordered" evidence="1">
    <location>
        <begin position="1"/>
        <end position="28"/>
    </location>
</feature>
<evidence type="ECO:0000256" key="1">
    <source>
        <dbReference type="SAM" id="MobiDB-lite"/>
    </source>
</evidence>
<accession>A0A812B3X6</accession>
<evidence type="ECO:0008006" key="4">
    <source>
        <dbReference type="Google" id="ProtNLM"/>
    </source>
</evidence>
<dbReference type="EMBL" id="CAHIKZ030000301">
    <property type="protein sequence ID" value="CAE1167379.1"/>
    <property type="molecule type" value="Genomic_DNA"/>
</dbReference>
<sequence length="173" mass="18870">MGAVGQSYSARSGQVGSCHCQGKSSNEPHQHRVGFAVRNSLLNTLEQGCNGSERLLILHLSTITGPVTLISVYAPTLSATPDTKDNFYNKLATTISSIPRKEQLVFLGDFNTRVGAGHDSWPLCLGQFGVGKMNNNGQRLLKLCTYHNLCIVNSFFKTKSQHKVSGRHPCSKH</sequence>
<gene>
    <name evidence="2" type="ORF">SPHA_9371</name>
</gene>